<name>A0A9P6JPZ4_9AGAR</name>
<proteinExistence type="predicted"/>
<comment type="caution">
    <text evidence="2">The sequence shown here is derived from an EMBL/GenBank/DDBJ whole genome shotgun (WGS) entry which is preliminary data.</text>
</comment>
<dbReference type="EMBL" id="MU157855">
    <property type="protein sequence ID" value="KAF9528095.1"/>
    <property type="molecule type" value="Genomic_DNA"/>
</dbReference>
<dbReference type="Proteomes" id="UP000807306">
    <property type="component" value="Unassembled WGS sequence"/>
</dbReference>
<keyword evidence="3" id="KW-1185">Reference proteome</keyword>
<dbReference type="AlphaFoldDB" id="A0A9P6JPZ4"/>
<feature type="region of interest" description="Disordered" evidence="1">
    <location>
        <begin position="141"/>
        <end position="170"/>
    </location>
</feature>
<sequence>MLSTALRYINLIVLPHPSFNVPPSGFDPVHRCFSYRKREDRDVTYDRLQNSSFAQLDSLAVLGVETTPAKKRISSAHRQTPQTVVPVSGFVSTTKQRIYSPENIASASPRRNTVAFPSFGEEDATNALLEVPRVILTQSQHPESLAPPSPSGHSSMWETTPTKNMGVGGPKVRIEEPKDIAMQKRLWEDIAALYDGSPTRGEHSVSFVPTPRSSLIKYSLQPSNRRFNKKVIRRHSDEDLSSPSCKLAKRSSAPPVLTLSWETRGLFTLDENTLCDPSTSPSRLPPTAYRKASQRGGRQPLSGINANSSYTSRLYEFDLSPIIEDAHVFTDPCFEEVAFQPAKKQRSENNNEYCEGALDSSGSSYGEVLQESASFRLLPSSNIVFITLLKTFDYFNFVDADNTTAWHDSVVDTEFRKRDLQMKEQTQEEDYSCANDFYDGIPQVTLTAATPELKGDTLSTWMSKLVHVPSHSMSQDQSGCHMNALQWDEVNHVNDRQDRTTNYYPIMPTDLISCGGRAFRRTSFVTRENDFEPYRNCPRPFQIQSELMNSTATTTLDDRRLAFGPDLKVNDGTCRSKSIVWTGRASRASDSAIQETPGSAETGSFSRLARSLLRPVSWFGQRSRNTFMRLEDPDTVALSQNRLHSWNLPKLSRVAKDIYPTKTVRTGGIEEVTKLTEEAKARRRHSSFMPVRRSGARSDYTVDDPISPYNLPRAEVSLKSKEQFTENKAKKKRRWTLLGSVKRPQAAL</sequence>
<evidence type="ECO:0000313" key="3">
    <source>
        <dbReference type="Proteomes" id="UP000807306"/>
    </source>
</evidence>
<feature type="compositionally biased region" description="Polar residues" evidence="1">
    <location>
        <begin position="151"/>
        <end position="163"/>
    </location>
</feature>
<reference evidence="2" key="1">
    <citation type="submission" date="2020-11" db="EMBL/GenBank/DDBJ databases">
        <authorList>
            <consortium name="DOE Joint Genome Institute"/>
            <person name="Ahrendt S."/>
            <person name="Riley R."/>
            <person name="Andreopoulos W."/>
            <person name="Labutti K."/>
            <person name="Pangilinan J."/>
            <person name="Ruiz-Duenas F.J."/>
            <person name="Barrasa J.M."/>
            <person name="Sanchez-Garcia M."/>
            <person name="Camarero S."/>
            <person name="Miyauchi S."/>
            <person name="Serrano A."/>
            <person name="Linde D."/>
            <person name="Babiker R."/>
            <person name="Drula E."/>
            <person name="Ayuso-Fernandez I."/>
            <person name="Pacheco R."/>
            <person name="Padilla G."/>
            <person name="Ferreira P."/>
            <person name="Barriuso J."/>
            <person name="Kellner H."/>
            <person name="Castanera R."/>
            <person name="Alfaro M."/>
            <person name="Ramirez L."/>
            <person name="Pisabarro A.G."/>
            <person name="Kuo A."/>
            <person name="Tritt A."/>
            <person name="Lipzen A."/>
            <person name="He G."/>
            <person name="Yan M."/>
            <person name="Ng V."/>
            <person name="Cullen D."/>
            <person name="Martin F."/>
            <person name="Rosso M.-N."/>
            <person name="Henrissat B."/>
            <person name="Hibbett D."/>
            <person name="Martinez A.T."/>
            <person name="Grigoriev I.V."/>
        </authorList>
    </citation>
    <scope>NUCLEOTIDE SEQUENCE</scope>
    <source>
        <strain evidence="2">CBS 506.95</strain>
    </source>
</reference>
<feature type="region of interest" description="Disordered" evidence="1">
    <location>
        <begin position="276"/>
        <end position="304"/>
    </location>
</feature>
<accession>A0A9P6JPZ4</accession>
<protein>
    <submittedName>
        <fullName evidence="2">Uncharacterized protein</fullName>
    </submittedName>
</protein>
<dbReference type="OrthoDB" id="3070641at2759"/>
<evidence type="ECO:0000256" key="1">
    <source>
        <dbReference type="SAM" id="MobiDB-lite"/>
    </source>
</evidence>
<evidence type="ECO:0000313" key="2">
    <source>
        <dbReference type="EMBL" id="KAF9528095.1"/>
    </source>
</evidence>
<organism evidence="2 3">
    <name type="scientific">Crepidotus variabilis</name>
    <dbReference type="NCBI Taxonomy" id="179855"/>
    <lineage>
        <taxon>Eukaryota</taxon>
        <taxon>Fungi</taxon>
        <taxon>Dikarya</taxon>
        <taxon>Basidiomycota</taxon>
        <taxon>Agaricomycotina</taxon>
        <taxon>Agaricomycetes</taxon>
        <taxon>Agaricomycetidae</taxon>
        <taxon>Agaricales</taxon>
        <taxon>Agaricineae</taxon>
        <taxon>Crepidotaceae</taxon>
        <taxon>Crepidotus</taxon>
    </lineage>
</organism>
<gene>
    <name evidence="2" type="ORF">CPB83DRAFT_894587</name>
</gene>